<name>E1SUZ5_FERBD</name>
<dbReference type="Pfam" id="PF00672">
    <property type="entry name" value="HAMP"/>
    <property type="match status" value="1"/>
</dbReference>
<dbReference type="eggNOG" id="COG2206">
    <property type="taxonomic scope" value="Bacteria"/>
</dbReference>
<evidence type="ECO:0000259" key="3">
    <source>
        <dbReference type="PROSITE" id="PS51832"/>
    </source>
</evidence>
<dbReference type="Pfam" id="PF00497">
    <property type="entry name" value="SBP_bac_3"/>
    <property type="match status" value="1"/>
</dbReference>
<dbReference type="InterPro" id="IPR037522">
    <property type="entry name" value="HD_GYP_dom"/>
</dbReference>
<feature type="domain" description="HAMP" evidence="2">
    <location>
        <begin position="610"/>
        <end position="663"/>
    </location>
</feature>
<dbReference type="InterPro" id="IPR003660">
    <property type="entry name" value="HAMP_dom"/>
</dbReference>
<dbReference type="SUPFAM" id="SSF53850">
    <property type="entry name" value="Periplasmic binding protein-like II"/>
    <property type="match status" value="1"/>
</dbReference>
<feature type="domain" description="HD-GYP" evidence="3">
    <location>
        <begin position="836"/>
        <end position="1038"/>
    </location>
</feature>
<dbReference type="GO" id="GO:0007165">
    <property type="term" value="P:signal transduction"/>
    <property type="evidence" value="ECO:0007669"/>
    <property type="project" value="InterPro"/>
</dbReference>
<dbReference type="PROSITE" id="PS51832">
    <property type="entry name" value="HD_GYP"/>
    <property type="match status" value="1"/>
</dbReference>
<dbReference type="RefSeq" id="WP_013345628.1">
    <property type="nucleotide sequence ID" value="NC_014541.1"/>
</dbReference>
<dbReference type="PANTHER" id="PTHR43155">
    <property type="entry name" value="CYCLIC DI-GMP PHOSPHODIESTERASE PA4108-RELATED"/>
    <property type="match status" value="1"/>
</dbReference>
<dbReference type="InterPro" id="IPR003607">
    <property type="entry name" value="HD/PDEase_dom"/>
</dbReference>
<keyword evidence="5" id="KW-1185">Reference proteome</keyword>
<dbReference type="Pfam" id="PF13487">
    <property type="entry name" value="HD_5"/>
    <property type="match status" value="1"/>
</dbReference>
<keyword evidence="4" id="KW-0378">Hydrolase</keyword>
<dbReference type="PROSITE" id="PS50885">
    <property type="entry name" value="HAMP"/>
    <property type="match status" value="1"/>
</dbReference>
<sequence length="1070" mass="120692">MAHGRKYSIRVTVGGLLILATLITGLVALALQFHFTKEMTQEGLLDRLGLTSEAISADIAKLDRDAHFTGQLLSQVAKGALAPEQRQRRIELLKQTLDGNPQFYGAYFGHGDGEFVQLMNLNASHVLRENLGAQDSDRWALVHYEQQSGQRVRVTRLLDDNLNQTHREQQPDNYQPSQRAWYKGAMRNGSYKTDPYLFHTVEINGQTYAHRVADTDVVVGIDVVLSSIARKFNDYTRYHDVIEATEAYFFDHHGEIIAANQTVPASAPLPPSRPLPLSAEQQQYIAQLGTLTVSNQDAWEPMDFSLGGVPKGYAIDMFAIISEMTGIPFHFSNGQSWNQLRRGFIDGDIDILHSLQRNLGSRHLGLFSSPMYTMPFALMTKESTPVTRLGEWQGRRLGMIAGWSIIPALRTHYPHLEVVEFYDLKPAFDALRDGQIDGVIDASDVLRYKVSQYYFGDATIHENLSDLDNRYDGHFYLVVNSEKSQLHQILNLALANISQEQRTALAQKWLQAENGRPSARFASIVPHKAVLDIIEREEGLGQLQRLTLNKEPAYVYVEHVGNFNQLKDYIAVILPESHVDQLVLQRIAPSALVTAAIILALLPLAWAFSRPIVRPILQLRRATIQIEKRQFDQVEPVQTNIKELDDLSRSVNQMADTINAHEKAQQAFIESFIELIANAIDDKSPYTAGHCHRVPELGLMLAQAAEQCQEGQFAGFAFANEDERREFRIAAWLHDCGKITTPEHIVDKGSKLEAIYNRIHEVRMRFEVLWRDAELDALKQLADAPEKEADIQARLAERQQQLQEQYAFVANCNVGGEFFDEARIEKLHDIGAQTWLRHFDDRIGLSPQEETLLCDDARPLPAVEPLLADRPEHKVSARHDRENDPALGITMVAPLLEQNLGELYNLSVGRGTLTAEDRYRINEHMVSGIKMLASLPFPPELSRVPRYATSHHETLDGKGYPRGLVGEQMSIPEQILVLSDIFEALTASDRPYKRAKPLSVAIDIMHKMALNRHFDPALFRLFLSSGTYLRYARAHLAPEQIDHVDIGKYLKTEGADAPKAAVSQPEHMTE</sequence>
<dbReference type="eggNOG" id="COG3437">
    <property type="taxonomic scope" value="Bacteria"/>
</dbReference>
<dbReference type="InterPro" id="IPR001638">
    <property type="entry name" value="Solute-binding_3/MltF_N"/>
</dbReference>
<evidence type="ECO:0000259" key="2">
    <source>
        <dbReference type="PROSITE" id="PS50885"/>
    </source>
</evidence>
<dbReference type="CDD" id="cd01007">
    <property type="entry name" value="PBP2_BvgS_HisK_like"/>
    <property type="match status" value="1"/>
</dbReference>
<dbReference type="OrthoDB" id="9764808at2"/>
<dbReference type="AlphaFoldDB" id="E1SUZ5"/>
<evidence type="ECO:0000256" key="1">
    <source>
        <dbReference type="SAM" id="Phobius"/>
    </source>
</evidence>
<dbReference type="GeneID" id="67182324"/>
<dbReference type="Gene3D" id="1.10.3210.10">
    <property type="entry name" value="Hypothetical protein af1432"/>
    <property type="match status" value="2"/>
</dbReference>
<organism evidence="4 5">
    <name type="scientific">Ferrimonas balearica (strain DSM 9799 / CCM 4581 / KCTC 23876 / PAT)</name>
    <dbReference type="NCBI Taxonomy" id="550540"/>
    <lineage>
        <taxon>Bacteria</taxon>
        <taxon>Pseudomonadati</taxon>
        <taxon>Pseudomonadota</taxon>
        <taxon>Gammaproteobacteria</taxon>
        <taxon>Alteromonadales</taxon>
        <taxon>Ferrimonadaceae</taxon>
        <taxon>Ferrimonas</taxon>
    </lineage>
</organism>
<evidence type="ECO:0000313" key="5">
    <source>
        <dbReference type="Proteomes" id="UP000006683"/>
    </source>
</evidence>
<dbReference type="STRING" id="550540.Fbal_2119"/>
<evidence type="ECO:0000313" key="4">
    <source>
        <dbReference type="EMBL" id="ADN76322.1"/>
    </source>
</evidence>
<keyword evidence="1" id="KW-0812">Transmembrane</keyword>
<dbReference type="EMBL" id="CP002209">
    <property type="protein sequence ID" value="ADN76322.1"/>
    <property type="molecule type" value="Genomic_DNA"/>
</dbReference>
<keyword evidence="1" id="KW-1133">Transmembrane helix</keyword>
<dbReference type="KEGG" id="fbl:Fbal_2119"/>
<dbReference type="HOGENOM" id="CLU_010403_0_0_6"/>
<dbReference type="CDD" id="cd06225">
    <property type="entry name" value="HAMP"/>
    <property type="match status" value="1"/>
</dbReference>
<keyword evidence="1" id="KW-0472">Membrane</keyword>
<dbReference type="CDD" id="cd00077">
    <property type="entry name" value="HDc"/>
    <property type="match status" value="2"/>
</dbReference>
<proteinExistence type="predicted"/>
<reference evidence="4 5" key="1">
    <citation type="journal article" date="2010" name="Stand. Genomic Sci.">
        <title>Complete genome sequence of Ferrimonas balearica type strain (PAT).</title>
        <authorList>
            <person name="Nolan M."/>
            <person name="Sikorski J."/>
            <person name="Davenport K."/>
            <person name="Lucas S."/>
            <person name="Glavina Del Rio T."/>
            <person name="Tice H."/>
            <person name="Cheng J."/>
            <person name="Goodwin L."/>
            <person name="Pitluck S."/>
            <person name="Liolios K."/>
            <person name="Ivanova N."/>
            <person name="Mavromatis K."/>
            <person name="Ovchinnikova G."/>
            <person name="Pati A."/>
            <person name="Chen A."/>
            <person name="Palaniappan K."/>
            <person name="Land M."/>
            <person name="Hauser L."/>
            <person name="Chang Y."/>
            <person name="Jeffries C."/>
            <person name="Tapia R."/>
            <person name="Brettin T."/>
            <person name="Detter J."/>
            <person name="Han C."/>
            <person name="Yasawong M."/>
            <person name="Rohde M."/>
            <person name="Tindall B."/>
            <person name="Goker M."/>
            <person name="Woyke T."/>
            <person name="Bristow J."/>
            <person name="Eisen J."/>
            <person name="Markowitz V."/>
            <person name="Hugenholtz P."/>
            <person name="Kyrpides N."/>
            <person name="Klenk H."/>
            <person name="Lapidus A."/>
        </authorList>
    </citation>
    <scope>NUCLEOTIDE SEQUENCE [LARGE SCALE GENOMIC DNA]</scope>
    <source>
        <strain evidence="5">DSM 9799 / CCM 4581 / KCTC 23876 / PAT</strain>
    </source>
</reference>
<dbReference type="Proteomes" id="UP000006683">
    <property type="component" value="Chromosome"/>
</dbReference>
<dbReference type="Gene3D" id="3.40.190.10">
    <property type="entry name" value="Periplasmic binding protein-like II"/>
    <property type="match status" value="2"/>
</dbReference>
<protein>
    <submittedName>
        <fullName evidence="4">Putative metal dependent phosphohydrolase</fullName>
    </submittedName>
</protein>
<dbReference type="PANTHER" id="PTHR43155:SF2">
    <property type="entry name" value="CYCLIC DI-GMP PHOSPHODIESTERASE PA4108"/>
    <property type="match status" value="1"/>
</dbReference>
<dbReference type="SUPFAM" id="SSF109604">
    <property type="entry name" value="HD-domain/PDEase-like"/>
    <property type="match status" value="2"/>
</dbReference>
<dbReference type="SMART" id="SM00304">
    <property type="entry name" value="HAMP"/>
    <property type="match status" value="1"/>
</dbReference>
<gene>
    <name evidence="4" type="ordered locus">Fbal_2119</name>
</gene>
<dbReference type="GO" id="GO:0008081">
    <property type="term" value="F:phosphoric diester hydrolase activity"/>
    <property type="evidence" value="ECO:0007669"/>
    <property type="project" value="UniProtKB-ARBA"/>
</dbReference>
<dbReference type="Gene3D" id="3.30.450.20">
    <property type="entry name" value="PAS domain"/>
    <property type="match status" value="1"/>
</dbReference>
<dbReference type="eggNOG" id="COG0834">
    <property type="taxonomic scope" value="Bacteria"/>
</dbReference>
<feature type="transmembrane region" description="Helical" evidence="1">
    <location>
        <begin position="12"/>
        <end position="35"/>
    </location>
</feature>
<dbReference type="SUPFAM" id="SSF158472">
    <property type="entry name" value="HAMP domain-like"/>
    <property type="match status" value="1"/>
</dbReference>
<dbReference type="SMART" id="SM00062">
    <property type="entry name" value="PBPb"/>
    <property type="match status" value="1"/>
</dbReference>
<dbReference type="Gene3D" id="6.10.340.10">
    <property type="match status" value="1"/>
</dbReference>
<dbReference type="GO" id="GO:0016020">
    <property type="term" value="C:membrane"/>
    <property type="evidence" value="ECO:0007669"/>
    <property type="project" value="InterPro"/>
</dbReference>
<accession>E1SUZ5</accession>